<dbReference type="AlphaFoldDB" id="A0A7D5SRT4"/>
<dbReference type="EMBL" id="CP058910">
    <property type="protein sequence ID" value="QLH78947.1"/>
    <property type="molecule type" value="Genomic_DNA"/>
</dbReference>
<keyword evidence="1" id="KW-0812">Transmembrane</keyword>
<reference evidence="2 3" key="1">
    <citation type="submission" date="2020-07" db="EMBL/GenBank/DDBJ databases">
        <title>Halosimplex pelagicum sp. nov. and Halosimplex rubrum sp. nov., isolated from salted brown alga Laminaria, and emended description of the genus Halosimplex.</title>
        <authorList>
            <person name="Cui H."/>
        </authorList>
    </citation>
    <scope>NUCLEOTIDE SEQUENCE [LARGE SCALE GENOMIC DNA]</scope>
    <source>
        <strain evidence="2 3">R27</strain>
    </source>
</reference>
<keyword evidence="3" id="KW-1185">Reference proteome</keyword>
<gene>
    <name evidence="2" type="ORF">HZS55_17325</name>
</gene>
<organism evidence="2 3">
    <name type="scientific">Halosimplex rubrum</name>
    <dbReference type="NCBI Taxonomy" id="869889"/>
    <lineage>
        <taxon>Archaea</taxon>
        <taxon>Methanobacteriati</taxon>
        <taxon>Methanobacteriota</taxon>
        <taxon>Stenosarchaea group</taxon>
        <taxon>Halobacteria</taxon>
        <taxon>Halobacteriales</taxon>
        <taxon>Haloarculaceae</taxon>
        <taxon>Halosimplex</taxon>
    </lineage>
</organism>
<dbReference type="OrthoDB" id="238114at2157"/>
<evidence type="ECO:0000313" key="2">
    <source>
        <dbReference type="EMBL" id="QLH78947.1"/>
    </source>
</evidence>
<evidence type="ECO:0000256" key="1">
    <source>
        <dbReference type="SAM" id="Phobius"/>
    </source>
</evidence>
<name>A0A7D5SRT4_9EURY</name>
<proteinExistence type="predicted"/>
<sequence length="60" mass="6185">MSQNPLANPAIRYGIGASGALVIAVVAYLFLEGTTQLVAYAVAVLDLVVTPQILKRAATA</sequence>
<keyword evidence="1" id="KW-0472">Membrane</keyword>
<dbReference type="GeneID" id="56079662"/>
<keyword evidence="1" id="KW-1133">Transmembrane helix</keyword>
<accession>A0A7D5SRT4</accession>
<protein>
    <submittedName>
        <fullName evidence="2">Uncharacterized protein</fullName>
    </submittedName>
</protein>
<evidence type="ECO:0000313" key="3">
    <source>
        <dbReference type="Proteomes" id="UP000509667"/>
    </source>
</evidence>
<dbReference type="Proteomes" id="UP000509667">
    <property type="component" value="Chromosome"/>
</dbReference>
<dbReference type="KEGG" id="hrr:HZS55_17325"/>
<dbReference type="RefSeq" id="WP_179908825.1">
    <property type="nucleotide sequence ID" value="NZ_CP058910.1"/>
</dbReference>
<feature type="transmembrane region" description="Helical" evidence="1">
    <location>
        <begin position="12"/>
        <end position="31"/>
    </location>
</feature>